<feature type="compositionally biased region" description="Low complexity" evidence="2">
    <location>
        <begin position="540"/>
        <end position="553"/>
    </location>
</feature>
<evidence type="ECO:0000259" key="5">
    <source>
        <dbReference type="Pfam" id="PF05378"/>
    </source>
</evidence>
<comment type="similarity">
    <text evidence="1">Belongs to the oxoprolinase family.</text>
</comment>
<reference evidence="6" key="1">
    <citation type="submission" date="2021-02" db="EMBL/GenBank/DDBJ databases">
        <title>Genome-Resolved Metagenomics of a Microbial Community Performing Photosynthetic Biological Nutrient Removal.</title>
        <authorList>
            <person name="Mcdaniel E.A."/>
        </authorList>
    </citation>
    <scope>NUCLEOTIDE SEQUENCE</scope>
    <source>
        <strain evidence="6">UWPOB_OBS1</strain>
    </source>
</reference>
<organism evidence="6 7">
    <name type="scientific">Candidatus Obscuribacter phosphatis</name>
    <dbReference type="NCBI Taxonomy" id="1906157"/>
    <lineage>
        <taxon>Bacteria</taxon>
        <taxon>Bacillati</taxon>
        <taxon>Candidatus Melainabacteria</taxon>
        <taxon>Candidatus Obscuribacterales</taxon>
        <taxon>Candidatus Obscuribacteraceae</taxon>
        <taxon>Candidatus Obscuribacter</taxon>
    </lineage>
</organism>
<sequence length="1291" mass="138804">MKNKHGLTICVDRGGTFTDLVAFAPDGRLYVHKILSTNNAGEAAAASAATRKGIEELFAFVKEKCQEVDMTIAEVRAGTTVATNALLTRKGAPLILITNKGLADALLIGYQARSDIFALDIQRAAPLYERVLEIDCRMQADGSIIKDIDAAEALAALKELRRQYKEPPAIAILLMHSYLNDTHEKQLGELACQAGFEQISLSSQVNRVIKYVGRGDTTCADAYLTPPLKAYTQNLVKELAPIPVSFMKSDGGLASPSQFSGKDALLSGPAGGVVGAHMFNLSRGGGPAVAFDMGGTSTDVSYFEKEPERLYETIIAGVRVRTPIVAVHTVAAGGGSILKFDGERLLAGPDSAGAYPGPACYGKGGPLTVTDANLLLGRISPDLFPKTFGPNGDAPLSLDAAQKLMQEMSAKVVAKTGLKRYQKPEELALGFLKVAVEKMSRAIARVSTEKGHDLKKATLISFGGAGGQHACLIAERLGIERIIASPLAGVLSAYGIGRTALSAMERRTVRKPLADAASLSHDFALLLESVKLVMAKSLENSQDSSRNNSQDNSPENWQENPQISDFTEKRLVFLRYQGSDSAIEIALGKGLRLEQTEVQTRLKDEFRRHHQKLFGFNLENAELIIEEIAVELKESIKAIGQIETSTDGENSNKQLAANDQTLPISYFHQPKPATGIHRLYAQGCYHEIKPLLLHELRKNEIVQGPALIADAVATTIIEPGWQAKVESDGSLEIVRASSIAKNKNTQLLEAEFVPANKAIETGAKLESADSHEETICDPVLLELYNNIFMAIAEEMGTTLQQVSHSVNIKERLDFSCAVFDSQGRLIANAPHMPVHLGSMGKAVESLIDSAKELREGDVYLSNNPYNGGTHLPDITAISPVYLGGKIRFFVASRGHHADIGGITPGSMPPTSTSIEEEGAMLDNVLIVRDSLLLEDEIRSLFLKGEHPARNINQTLSDLKAQVAANNKGIEALRTLCRERGEGQVLAYMTHVRQNAAGAIRRILHELEDGTAECRTDDGSCIKVAIKINKERETVTVDFSGTSGALASNFNAPKAVVRAAVLYVFRTLTKEDIPLNEGCIEPIELVIPDGSLLAPTYPRAVVAGNVETSQIIVDALYQALGRLANSQGTMNNFTFGNARYQYYETVCGGAGAGHNGDHSFNGQDAVQTHMTNSRLTDPEILENRFPVLLEEFSIRKGSGGQGLNKGGDGCIRRLRFLETMEANILSGRRLTAPQGIAGGGAAKSGRTLHIKGDGSAIELKSCDSVLLEPGESIQIETPGGGGYGDINSKTTA</sequence>
<feature type="domain" description="Hydantoinase/oxoprolinase N-terminal" evidence="5">
    <location>
        <begin position="9"/>
        <end position="191"/>
    </location>
</feature>
<evidence type="ECO:0000256" key="1">
    <source>
        <dbReference type="ARBA" id="ARBA00010403"/>
    </source>
</evidence>
<dbReference type="InterPro" id="IPR045079">
    <property type="entry name" value="Oxoprolinase-like"/>
</dbReference>
<dbReference type="PANTHER" id="PTHR11365:SF23">
    <property type="entry name" value="HYPOTHETICAL 5-OXOPROLINASE (EUROFUNG)-RELATED"/>
    <property type="match status" value="1"/>
</dbReference>
<feature type="domain" description="Hydantoinase A/oxoprolinase" evidence="3">
    <location>
        <begin position="214"/>
        <end position="498"/>
    </location>
</feature>
<dbReference type="InterPro" id="IPR002821">
    <property type="entry name" value="Hydantoinase_A"/>
</dbReference>
<comment type="caution">
    <text evidence="6">The sequence shown here is derived from an EMBL/GenBank/DDBJ whole genome shotgun (WGS) entry which is preliminary data.</text>
</comment>
<gene>
    <name evidence="6" type="ORF">J0M35_16855</name>
</gene>
<evidence type="ECO:0000256" key="2">
    <source>
        <dbReference type="SAM" id="MobiDB-lite"/>
    </source>
</evidence>
<dbReference type="PANTHER" id="PTHR11365">
    <property type="entry name" value="5-OXOPROLINASE RELATED"/>
    <property type="match status" value="1"/>
</dbReference>
<dbReference type="Pfam" id="PF01968">
    <property type="entry name" value="Hydantoinase_A"/>
    <property type="match status" value="1"/>
</dbReference>
<dbReference type="InterPro" id="IPR003692">
    <property type="entry name" value="Hydantoinase_B"/>
</dbReference>
<dbReference type="GO" id="GO:0005829">
    <property type="term" value="C:cytosol"/>
    <property type="evidence" value="ECO:0007669"/>
    <property type="project" value="TreeGrafter"/>
</dbReference>
<dbReference type="Pfam" id="PF02538">
    <property type="entry name" value="Hydantoinase_B"/>
    <property type="match status" value="1"/>
</dbReference>
<proteinExistence type="inferred from homology"/>
<accession>A0A8J7P8M0</accession>
<dbReference type="GO" id="GO:0006749">
    <property type="term" value="P:glutathione metabolic process"/>
    <property type="evidence" value="ECO:0007669"/>
    <property type="project" value="TreeGrafter"/>
</dbReference>
<feature type="region of interest" description="Disordered" evidence="2">
    <location>
        <begin position="1272"/>
        <end position="1291"/>
    </location>
</feature>
<evidence type="ECO:0000259" key="4">
    <source>
        <dbReference type="Pfam" id="PF02538"/>
    </source>
</evidence>
<evidence type="ECO:0000313" key="6">
    <source>
        <dbReference type="EMBL" id="MBN8662039.1"/>
    </source>
</evidence>
<evidence type="ECO:0000259" key="3">
    <source>
        <dbReference type="Pfam" id="PF01968"/>
    </source>
</evidence>
<dbReference type="EMBL" id="JAFLCK010000029">
    <property type="protein sequence ID" value="MBN8662039.1"/>
    <property type="molecule type" value="Genomic_DNA"/>
</dbReference>
<dbReference type="Proteomes" id="UP000664277">
    <property type="component" value="Unassembled WGS sequence"/>
</dbReference>
<feature type="domain" description="Hydantoinase B/oxoprolinase" evidence="4">
    <location>
        <begin position="777"/>
        <end position="1284"/>
    </location>
</feature>
<dbReference type="GO" id="GO:0017168">
    <property type="term" value="F:5-oxoprolinase (ATP-hydrolyzing) activity"/>
    <property type="evidence" value="ECO:0007669"/>
    <property type="project" value="TreeGrafter"/>
</dbReference>
<dbReference type="InterPro" id="IPR008040">
    <property type="entry name" value="Hydant_A_N"/>
</dbReference>
<evidence type="ECO:0000313" key="7">
    <source>
        <dbReference type="Proteomes" id="UP000664277"/>
    </source>
</evidence>
<feature type="region of interest" description="Disordered" evidence="2">
    <location>
        <begin position="539"/>
        <end position="561"/>
    </location>
</feature>
<name>A0A8J7P8M0_9BACT</name>
<dbReference type="Pfam" id="PF05378">
    <property type="entry name" value="Hydant_A_N"/>
    <property type="match status" value="1"/>
</dbReference>
<protein>
    <submittedName>
        <fullName evidence="6">Hydantoinase B/oxoprolinase family protein</fullName>
    </submittedName>
</protein>